<dbReference type="Gene3D" id="2.60.120.10">
    <property type="entry name" value="Jelly Rolls"/>
    <property type="match status" value="2"/>
</dbReference>
<keyword evidence="4" id="KW-1185">Reference proteome</keyword>
<feature type="domain" description="Cupin type-2" evidence="2">
    <location>
        <begin position="160"/>
        <end position="227"/>
    </location>
</feature>
<keyword evidence="3" id="KW-0413">Isomerase</keyword>
<proteinExistence type="predicted"/>
<dbReference type="InterPro" id="IPR051610">
    <property type="entry name" value="GPI/OXD"/>
</dbReference>
<comment type="caution">
    <text evidence="3">The sequence shown here is derived from an EMBL/GenBank/DDBJ whole genome shotgun (WGS) entry which is preliminary data.</text>
</comment>
<dbReference type="SUPFAM" id="SSF51182">
    <property type="entry name" value="RmlC-like cupins"/>
    <property type="match status" value="1"/>
</dbReference>
<protein>
    <submittedName>
        <fullName evidence="3">Mannose-6-phosphate isomerase-like protein (Cupin superfamily)</fullName>
    </submittedName>
</protein>
<evidence type="ECO:0000259" key="2">
    <source>
        <dbReference type="Pfam" id="PF07883"/>
    </source>
</evidence>
<evidence type="ECO:0000313" key="3">
    <source>
        <dbReference type="EMBL" id="TCT06171.1"/>
    </source>
</evidence>
<dbReference type="GO" id="GO:0016853">
    <property type="term" value="F:isomerase activity"/>
    <property type="evidence" value="ECO:0007669"/>
    <property type="project" value="UniProtKB-KW"/>
</dbReference>
<dbReference type="Proteomes" id="UP000294664">
    <property type="component" value="Unassembled WGS sequence"/>
</dbReference>
<gene>
    <name evidence="3" type="ORF">EDC64_103275</name>
</gene>
<reference evidence="3 4" key="1">
    <citation type="submission" date="2019-03" db="EMBL/GenBank/DDBJ databases">
        <title>Genomic Encyclopedia of Type Strains, Phase IV (KMG-IV): sequencing the most valuable type-strain genomes for metagenomic binning, comparative biology and taxonomic classification.</title>
        <authorList>
            <person name="Goeker M."/>
        </authorList>
    </citation>
    <scope>NUCLEOTIDE SEQUENCE [LARGE SCALE GENOMIC DNA]</scope>
    <source>
        <strain evidence="3 4">DSM 9035</strain>
    </source>
</reference>
<dbReference type="OrthoDB" id="9794183at2"/>
<accession>A0A4R3LZI5</accession>
<dbReference type="GO" id="GO:0046872">
    <property type="term" value="F:metal ion binding"/>
    <property type="evidence" value="ECO:0007669"/>
    <property type="project" value="UniProtKB-KW"/>
</dbReference>
<dbReference type="Pfam" id="PF07883">
    <property type="entry name" value="Cupin_2"/>
    <property type="match status" value="1"/>
</dbReference>
<evidence type="ECO:0000256" key="1">
    <source>
        <dbReference type="ARBA" id="ARBA00022723"/>
    </source>
</evidence>
<dbReference type="EMBL" id="SMAI01000003">
    <property type="protein sequence ID" value="TCT06171.1"/>
    <property type="molecule type" value="Genomic_DNA"/>
</dbReference>
<name>A0A4R3LZI5_9HYPH</name>
<dbReference type="InterPro" id="IPR014710">
    <property type="entry name" value="RmlC-like_jellyroll"/>
</dbReference>
<dbReference type="RefSeq" id="WP_132030684.1">
    <property type="nucleotide sequence ID" value="NZ_SMAI01000003.1"/>
</dbReference>
<organism evidence="3 4">
    <name type="scientific">Aquabacter spiritensis</name>
    <dbReference type="NCBI Taxonomy" id="933073"/>
    <lineage>
        <taxon>Bacteria</taxon>
        <taxon>Pseudomonadati</taxon>
        <taxon>Pseudomonadota</taxon>
        <taxon>Alphaproteobacteria</taxon>
        <taxon>Hyphomicrobiales</taxon>
        <taxon>Xanthobacteraceae</taxon>
        <taxon>Aquabacter</taxon>
    </lineage>
</organism>
<evidence type="ECO:0000313" key="4">
    <source>
        <dbReference type="Proteomes" id="UP000294664"/>
    </source>
</evidence>
<dbReference type="PANTHER" id="PTHR35848">
    <property type="entry name" value="OXALATE-BINDING PROTEIN"/>
    <property type="match status" value="1"/>
</dbReference>
<dbReference type="AlphaFoldDB" id="A0A4R3LZI5"/>
<dbReference type="CDD" id="cd02208">
    <property type="entry name" value="cupin_RmlC-like"/>
    <property type="match status" value="1"/>
</dbReference>
<dbReference type="InterPro" id="IPR011051">
    <property type="entry name" value="RmlC_Cupin_sf"/>
</dbReference>
<sequence>MARVVRLADLPGEEVAAGVAGASVTAGETRWMDAKVLRLAAGATLDVTVPAGSDGYLFVVRGAVRLTVNGTDHDLALQASAVIEEGTTVALANMFDGESELLQVLAPPQGVASGLAGFGGGLDVRPRDQLPLVVVPEQKKKRFYIVSKEASKSQRGHAMIVEYERDTVTALHHHPDAESMFLLLDGAITFVVDGKEVVVRPGDATVFRAGDVHSLRCAEGVTEASFLEFHIPAAFTTVKE</sequence>
<keyword evidence="1" id="KW-0479">Metal-binding</keyword>
<dbReference type="InterPro" id="IPR013096">
    <property type="entry name" value="Cupin_2"/>
</dbReference>